<dbReference type="NCBIfam" id="NF008695">
    <property type="entry name" value="PRK11713.3-3"/>
    <property type="match status" value="1"/>
</dbReference>
<keyword evidence="13" id="KW-1185">Reference proteome</keyword>
<dbReference type="GO" id="GO:0070475">
    <property type="term" value="P:rRNA base methylation"/>
    <property type="evidence" value="ECO:0007669"/>
    <property type="project" value="TreeGrafter"/>
</dbReference>
<reference evidence="13" key="1">
    <citation type="submission" date="2016-07" db="EMBL/GenBank/DDBJ databases">
        <authorList>
            <person name="Florea S."/>
            <person name="Webb J.S."/>
            <person name="Jaromczyk J."/>
            <person name="Schardl C.L."/>
        </authorList>
    </citation>
    <scope>NUCLEOTIDE SEQUENCE [LARGE SCALE GENOMIC DNA]</scope>
    <source>
        <strain evidence="13">MIT 01-6242</strain>
    </source>
</reference>
<evidence type="ECO:0000256" key="1">
    <source>
        <dbReference type="ARBA" id="ARBA00004496"/>
    </source>
</evidence>
<dbReference type="KEGG" id="het:BBW65_02375"/>
<evidence type="ECO:0000256" key="3">
    <source>
        <dbReference type="ARBA" id="ARBA00022490"/>
    </source>
</evidence>
<evidence type="ECO:0000256" key="7">
    <source>
        <dbReference type="ARBA" id="ARBA00022691"/>
    </source>
</evidence>
<dbReference type="InterPro" id="IPR006700">
    <property type="entry name" value="RsmE"/>
</dbReference>
<dbReference type="GO" id="GO:0070042">
    <property type="term" value="F:rRNA (uridine-N3-)-methyltransferase activity"/>
    <property type="evidence" value="ECO:0007669"/>
    <property type="project" value="TreeGrafter"/>
</dbReference>
<evidence type="ECO:0000256" key="8">
    <source>
        <dbReference type="ARBA" id="ARBA00025699"/>
    </source>
</evidence>
<dbReference type="PANTHER" id="PTHR30027">
    <property type="entry name" value="RIBOSOMAL RNA SMALL SUBUNIT METHYLTRANSFERASE E"/>
    <property type="match status" value="1"/>
</dbReference>
<dbReference type="EMBL" id="CP016503">
    <property type="protein sequence ID" value="ANV97720.1"/>
    <property type="molecule type" value="Genomic_DNA"/>
</dbReference>
<dbReference type="RefSeq" id="WP_066339173.1">
    <property type="nucleotide sequence ID" value="NZ_CP016503.1"/>
</dbReference>
<evidence type="ECO:0000256" key="6">
    <source>
        <dbReference type="ARBA" id="ARBA00022679"/>
    </source>
</evidence>
<keyword evidence="7 10" id="KW-0949">S-adenosyl-L-methionine</keyword>
<dbReference type="OrthoDB" id="9815641at2"/>
<dbReference type="CDD" id="cd18084">
    <property type="entry name" value="RsmE-like"/>
    <property type="match status" value="1"/>
</dbReference>
<comment type="subcellular location">
    <subcellularLocation>
        <location evidence="1 10">Cytoplasm</location>
    </subcellularLocation>
</comment>
<keyword evidence="3 10" id="KW-0963">Cytoplasm</keyword>
<feature type="domain" description="Ribosomal RNA small subunit methyltransferase E methyltransferase" evidence="11">
    <location>
        <begin position="77"/>
        <end position="217"/>
    </location>
</feature>
<proteinExistence type="inferred from homology"/>
<evidence type="ECO:0000256" key="4">
    <source>
        <dbReference type="ARBA" id="ARBA00022552"/>
    </source>
</evidence>
<keyword evidence="5 10" id="KW-0489">Methyltransferase</keyword>
<evidence type="ECO:0000313" key="12">
    <source>
        <dbReference type="EMBL" id="ANV97720.1"/>
    </source>
</evidence>
<dbReference type="InterPro" id="IPR029028">
    <property type="entry name" value="Alpha/beta_knot_MTases"/>
</dbReference>
<name>A0A1B1U4P0_9HELI</name>
<keyword evidence="6 10" id="KW-0808">Transferase</keyword>
<dbReference type="STRING" id="222136.BBW65_02375"/>
<dbReference type="PANTHER" id="PTHR30027:SF3">
    <property type="entry name" value="16S RRNA (URACIL(1498)-N(3))-METHYLTRANSFERASE"/>
    <property type="match status" value="1"/>
</dbReference>
<evidence type="ECO:0000256" key="5">
    <source>
        <dbReference type="ARBA" id="ARBA00022603"/>
    </source>
</evidence>
<dbReference type="SUPFAM" id="SSF75217">
    <property type="entry name" value="alpha/beta knot"/>
    <property type="match status" value="1"/>
</dbReference>
<comment type="function">
    <text evidence="8 10">Specifically methylates the N3 position of the uracil ring of uridine 1498 (m3U1498) in 16S rRNA. Acts on the fully assembled 30S ribosomal subunit.</text>
</comment>
<evidence type="ECO:0000259" key="11">
    <source>
        <dbReference type="Pfam" id="PF04452"/>
    </source>
</evidence>
<dbReference type="Gene3D" id="3.40.1280.10">
    <property type="match status" value="1"/>
</dbReference>
<evidence type="ECO:0000313" key="13">
    <source>
        <dbReference type="Proteomes" id="UP000092884"/>
    </source>
</evidence>
<dbReference type="InterPro" id="IPR029026">
    <property type="entry name" value="tRNA_m1G_MTases_N"/>
</dbReference>
<keyword evidence="4 10" id="KW-0698">rRNA processing</keyword>
<dbReference type="Pfam" id="PF04452">
    <property type="entry name" value="Methyltrans_RNA"/>
    <property type="match status" value="1"/>
</dbReference>
<evidence type="ECO:0000256" key="9">
    <source>
        <dbReference type="ARBA" id="ARBA00047944"/>
    </source>
</evidence>
<gene>
    <name evidence="12" type="ORF">BBW65_02375</name>
</gene>
<dbReference type="GO" id="GO:0005737">
    <property type="term" value="C:cytoplasm"/>
    <property type="evidence" value="ECO:0007669"/>
    <property type="project" value="UniProtKB-SubCell"/>
</dbReference>
<accession>A0A1B1U4P0</accession>
<comment type="similarity">
    <text evidence="2 10">Belongs to the RNA methyltransferase RsmE family.</text>
</comment>
<comment type="catalytic activity">
    <reaction evidence="9 10">
        <text>uridine(1498) in 16S rRNA + S-adenosyl-L-methionine = N(3)-methyluridine(1498) in 16S rRNA + S-adenosyl-L-homocysteine + H(+)</text>
        <dbReference type="Rhea" id="RHEA:42920"/>
        <dbReference type="Rhea" id="RHEA-COMP:10283"/>
        <dbReference type="Rhea" id="RHEA-COMP:10284"/>
        <dbReference type="ChEBI" id="CHEBI:15378"/>
        <dbReference type="ChEBI" id="CHEBI:57856"/>
        <dbReference type="ChEBI" id="CHEBI:59789"/>
        <dbReference type="ChEBI" id="CHEBI:65315"/>
        <dbReference type="ChEBI" id="CHEBI:74502"/>
        <dbReference type="EC" id="2.1.1.193"/>
    </reaction>
</comment>
<dbReference type="EC" id="2.1.1.193" evidence="10"/>
<organism evidence="12 13">
    <name type="scientific">Helicobacter enhydrae</name>
    <dbReference type="NCBI Taxonomy" id="222136"/>
    <lineage>
        <taxon>Bacteria</taxon>
        <taxon>Pseudomonadati</taxon>
        <taxon>Campylobacterota</taxon>
        <taxon>Epsilonproteobacteria</taxon>
        <taxon>Campylobacterales</taxon>
        <taxon>Helicobacteraceae</taxon>
        <taxon>Helicobacter</taxon>
    </lineage>
</organism>
<dbReference type="Proteomes" id="UP000092884">
    <property type="component" value="Chromosome"/>
</dbReference>
<dbReference type="InterPro" id="IPR046886">
    <property type="entry name" value="RsmE_MTase_dom"/>
</dbReference>
<dbReference type="PIRSF" id="PIRSF015601">
    <property type="entry name" value="MTase_slr0722"/>
    <property type="match status" value="1"/>
</dbReference>
<dbReference type="AlphaFoldDB" id="A0A1B1U4P0"/>
<sequence>MQFIYHENAGATQLTIEGETYQHLYKSRRTKTQETLSLRNLKDDFLYRYQHQSITRKEATITLIDKTPKPVIPTRYTHLILAVFDQKEFYKILPSLNELGVGKLTLFFAHFSQREKLDCNKIHKILIYSSQQCGRSNLMHIEILENLDDVLAHYPKIGVFDFGGTALTKVDLPILIGPEGGLSPQEREILKDYPTFSTQQDLILKSQSACLYVASTLL</sequence>
<evidence type="ECO:0000256" key="2">
    <source>
        <dbReference type="ARBA" id="ARBA00005528"/>
    </source>
</evidence>
<dbReference type="NCBIfam" id="TIGR00046">
    <property type="entry name" value="RsmE family RNA methyltransferase"/>
    <property type="match status" value="1"/>
</dbReference>
<protein>
    <recommendedName>
        <fullName evidence="10">Ribosomal RNA small subunit methyltransferase E</fullName>
        <ecNumber evidence="10">2.1.1.193</ecNumber>
    </recommendedName>
</protein>
<evidence type="ECO:0000256" key="10">
    <source>
        <dbReference type="PIRNR" id="PIRNR015601"/>
    </source>
</evidence>